<feature type="compositionally biased region" description="Basic and acidic residues" evidence="3">
    <location>
        <begin position="848"/>
        <end position="866"/>
    </location>
</feature>
<feature type="compositionally biased region" description="Low complexity" evidence="3">
    <location>
        <begin position="476"/>
        <end position="491"/>
    </location>
</feature>
<evidence type="ECO:0000256" key="1">
    <source>
        <dbReference type="ARBA" id="ARBA00022741"/>
    </source>
</evidence>
<evidence type="ECO:0000259" key="4">
    <source>
        <dbReference type="Pfam" id="PF13538"/>
    </source>
</evidence>
<feature type="compositionally biased region" description="Acidic residues" evidence="3">
    <location>
        <begin position="506"/>
        <end position="523"/>
    </location>
</feature>
<dbReference type="CTD" id="20250045"/>
<feature type="region of interest" description="Disordered" evidence="3">
    <location>
        <begin position="848"/>
        <end position="872"/>
    </location>
</feature>
<dbReference type="PANTHER" id="PTHR43788">
    <property type="entry name" value="DNA2/NAM7 HELICASE FAMILY MEMBER"/>
    <property type="match status" value="1"/>
</dbReference>
<reference evidence="6 7" key="1">
    <citation type="journal article" date="2013" name="Nature">
        <title>Insights into bilaterian evolution from three spiralian genomes.</title>
        <authorList>
            <person name="Simakov O."/>
            <person name="Marletaz F."/>
            <person name="Cho S.J."/>
            <person name="Edsinger-Gonzales E."/>
            <person name="Havlak P."/>
            <person name="Hellsten U."/>
            <person name="Kuo D.H."/>
            <person name="Larsson T."/>
            <person name="Lv J."/>
            <person name="Arendt D."/>
            <person name="Savage R."/>
            <person name="Osoegawa K."/>
            <person name="de Jong P."/>
            <person name="Grimwood J."/>
            <person name="Chapman J.A."/>
            <person name="Shapiro H."/>
            <person name="Aerts A."/>
            <person name="Otillar R.P."/>
            <person name="Terry A.Y."/>
            <person name="Boore J.L."/>
            <person name="Grigoriev I.V."/>
            <person name="Lindberg D.R."/>
            <person name="Seaver E.C."/>
            <person name="Weisblat D.A."/>
            <person name="Putnam N.H."/>
            <person name="Rokhsar D.S."/>
        </authorList>
    </citation>
    <scope>NUCLEOTIDE SEQUENCE [LARGE SCALE GENOMIC DNA]</scope>
</reference>
<dbReference type="AlphaFoldDB" id="V4B822"/>
<dbReference type="GeneID" id="20250045"/>
<proteinExistence type="predicted"/>
<keyword evidence="1" id="KW-0547">Nucleotide-binding</keyword>
<dbReference type="GO" id="GO:0005524">
    <property type="term" value="F:ATP binding"/>
    <property type="evidence" value="ECO:0007669"/>
    <property type="project" value="UniProtKB-KW"/>
</dbReference>
<evidence type="ECO:0000313" key="7">
    <source>
        <dbReference type="Proteomes" id="UP000030746"/>
    </source>
</evidence>
<organism evidence="6 7">
    <name type="scientific">Lottia gigantea</name>
    <name type="common">Giant owl limpet</name>
    <dbReference type="NCBI Taxonomy" id="225164"/>
    <lineage>
        <taxon>Eukaryota</taxon>
        <taxon>Metazoa</taxon>
        <taxon>Spiralia</taxon>
        <taxon>Lophotrochozoa</taxon>
        <taxon>Mollusca</taxon>
        <taxon>Gastropoda</taxon>
        <taxon>Patellogastropoda</taxon>
        <taxon>Lottioidea</taxon>
        <taxon>Lottiidae</taxon>
        <taxon>Lottia</taxon>
    </lineage>
</organism>
<evidence type="ECO:0000256" key="2">
    <source>
        <dbReference type="ARBA" id="ARBA00022840"/>
    </source>
</evidence>
<feature type="domain" description="DNA helicase B winged helix" evidence="5">
    <location>
        <begin position="243"/>
        <end position="356"/>
    </location>
</feature>
<protein>
    <submittedName>
        <fullName evidence="6">Uncharacterized protein</fullName>
    </submittedName>
</protein>
<keyword evidence="2" id="KW-0067">ATP-binding</keyword>
<evidence type="ECO:0000313" key="6">
    <source>
        <dbReference type="EMBL" id="ESO84829.1"/>
    </source>
</evidence>
<feature type="compositionally biased region" description="Acidic residues" evidence="3">
    <location>
        <begin position="28"/>
        <end position="40"/>
    </location>
</feature>
<dbReference type="GO" id="GO:0003678">
    <property type="term" value="F:DNA helicase activity"/>
    <property type="evidence" value="ECO:0007669"/>
    <property type="project" value="UniProtKB-ARBA"/>
</dbReference>
<dbReference type="InterPro" id="IPR050534">
    <property type="entry name" value="Coronavir_polyprotein_1ab"/>
</dbReference>
<dbReference type="OMA" id="KIKHAWA"/>
<feature type="region of interest" description="Disordered" evidence="3">
    <location>
        <begin position="476"/>
        <end position="527"/>
    </location>
</feature>
<dbReference type="SUPFAM" id="SSF52540">
    <property type="entry name" value="P-loop containing nucleoside triphosphate hydrolases"/>
    <property type="match status" value="2"/>
</dbReference>
<dbReference type="STRING" id="225164.V4B822"/>
<keyword evidence="7" id="KW-1185">Reference proteome</keyword>
<dbReference type="InterPro" id="IPR027417">
    <property type="entry name" value="P-loop_NTPase"/>
</dbReference>
<feature type="domain" description="UvrD-like helicase C-terminal" evidence="4">
    <location>
        <begin position="977"/>
        <end position="1023"/>
    </location>
</feature>
<feature type="region of interest" description="Disordered" evidence="3">
    <location>
        <begin position="887"/>
        <end position="915"/>
    </location>
</feature>
<dbReference type="InterPro" id="IPR058839">
    <property type="entry name" value="WHD_HELB"/>
</dbReference>
<dbReference type="Pfam" id="PF25894">
    <property type="entry name" value="WHD_HELB"/>
    <property type="match status" value="1"/>
</dbReference>
<evidence type="ECO:0000259" key="5">
    <source>
        <dbReference type="Pfam" id="PF25894"/>
    </source>
</evidence>
<feature type="region of interest" description="Disordered" evidence="3">
    <location>
        <begin position="20"/>
        <end position="40"/>
    </location>
</feature>
<dbReference type="KEGG" id="lgi:LOTGIDRAFT_236059"/>
<sequence>MYRRGARPPKDGVEKIVGYVTVQPDKNDDSDNESDDDDEEWLDEREMTAISLGGTLMKQTPAKNQRITIKTFGQGKKYVVKGRFPLHDPWWKITCFIYRNKSIPNMYFVDHTRPILYDIRTDELVVTHKLMNICLTTTQEPYFGNADERELWNEKLSALDKYVCDHPNESVYFDNMKNLLKNFDEVCKKYETSPIGELVDRCDAVRLVYGAVEFPQLFTFLAQLLPKKFTEIIKLGSQRLKKLDNCREEYTWEFAFSNKFLKGQIMFKQYGMIGVEASLYDYLRCDLLNDMPSMNCDAIYIYDFLKKDARESGHTFIEKFRVRKSQFTCDHQVVNWDASLKYLEQHRIIKTEGKDQTTKIFLRRNWEAERDVAKTLGVMLKDAGSYCENDLDIDFTSSDFKNIHNDVDQWRAAHLIASNPVAVLSGKGGCGKTTVVTQLLKHVCENSQSKVSIVAPIDSNEEPANLENGQESILNDSLDQTSSSDTTQSTQFYRSPWKSYRQMTQEAEEWESSEDDSDDDDDDHYLSKTPLGQTILLTAPTGKAANLLGRKVCMESVTLHHVMMSYKGFCKRKADYLREMNKPDPNRQKRAESSDEESDDNDLDNEDEFMQTQNKFQNQNQNNSNDEQNHDNFFDSEDVDSEAFKDEAMKKEIDPEMPVWKYENKSVLVVDECSLVSVKTIATVMNNLRRQARLKKVILLGDVRQLPSVEPGNFLADIFRVLYPIGCCMELRTNHRAESELIVNNASKISLMKLPQYDNSKFQLRLIDETDDENEIDKRIQHLLRTSTDLNQETSQFVSFQRRRCESINELCCKFYNKHVTKDSKRKYLFQVGDKVCLGKNAEVMNHKERLPKKEKASKKKNEGRKTQKIVRNGKLNVTEAAELTLLDSEDESSSQTESKSKVKPKKKPIEGLKKEKKNNTVKLCNGEIFFIMKDTEEHNTDGKSTRYLILSDKEQPKEKLVCVNYKDLVNKCKMRHGWARTIHTYQGSESSAVVYVVYRSYYENWQHVYTAVTRGRNSVYMVGKKSCIDKAIRTDKKERRTSLKEKLIKRVEKFPEILQKQRENLKALLLESDAARQRKIIEGEDGETDLFGSDDDNDNYINALCDLLPPSQSSSEDNSEGTVLNMKKCALQQTVACEINSNKGDNSELIEDESSSFDSDDSYMKTLDESAFILSSQIQQASQFTQCRNHETSQIQVTPENINGQSGCITPNKENAFKRLSSAESEHESRQKFLRVPDPSILVSPVRRCLERTLSFPKD</sequence>
<gene>
    <name evidence="6" type="ORF">LOTGIDRAFT_236059</name>
</gene>
<dbReference type="InterPro" id="IPR027785">
    <property type="entry name" value="UvrD-like_helicase_C"/>
</dbReference>
<dbReference type="OrthoDB" id="416437at2759"/>
<dbReference type="Pfam" id="PF13538">
    <property type="entry name" value="UvrD_C_2"/>
    <property type="match status" value="1"/>
</dbReference>
<dbReference type="CDD" id="cd18809">
    <property type="entry name" value="SF1_C_RecD"/>
    <property type="match status" value="1"/>
</dbReference>
<name>V4B822_LOTGI</name>
<dbReference type="Pfam" id="PF13604">
    <property type="entry name" value="AAA_30"/>
    <property type="match status" value="1"/>
</dbReference>
<dbReference type="RefSeq" id="XP_009064451.1">
    <property type="nucleotide sequence ID" value="XM_009066203.1"/>
</dbReference>
<dbReference type="Gene3D" id="3.40.50.300">
    <property type="entry name" value="P-loop containing nucleotide triphosphate hydrolases"/>
    <property type="match status" value="3"/>
</dbReference>
<dbReference type="Proteomes" id="UP000030746">
    <property type="component" value="Unassembled WGS sequence"/>
</dbReference>
<evidence type="ECO:0000256" key="3">
    <source>
        <dbReference type="SAM" id="MobiDB-lite"/>
    </source>
</evidence>
<feature type="region of interest" description="Disordered" evidence="3">
    <location>
        <begin position="580"/>
        <end position="605"/>
    </location>
</feature>
<dbReference type="HOGENOM" id="CLU_010264_0_0_1"/>
<feature type="compositionally biased region" description="Basic and acidic residues" evidence="3">
    <location>
        <begin position="580"/>
        <end position="593"/>
    </location>
</feature>
<dbReference type="EMBL" id="KB203382">
    <property type="protein sequence ID" value="ESO84829.1"/>
    <property type="molecule type" value="Genomic_DNA"/>
</dbReference>
<dbReference type="PANTHER" id="PTHR43788:SF6">
    <property type="entry name" value="DNA HELICASE B"/>
    <property type="match status" value="1"/>
</dbReference>
<accession>V4B822</accession>
<feature type="compositionally biased region" description="Acidic residues" evidence="3">
    <location>
        <begin position="594"/>
        <end position="605"/>
    </location>
</feature>